<accession>A0ABQ2WCN1</accession>
<organism evidence="2 3">
    <name type="scientific">Alishewanella tabrizica</name>
    <dbReference type="NCBI Taxonomy" id="671278"/>
    <lineage>
        <taxon>Bacteria</taxon>
        <taxon>Pseudomonadati</taxon>
        <taxon>Pseudomonadota</taxon>
        <taxon>Gammaproteobacteria</taxon>
        <taxon>Alteromonadales</taxon>
        <taxon>Alteromonadaceae</taxon>
        <taxon>Alishewanella</taxon>
    </lineage>
</organism>
<sequence length="889" mass="94891">MDPFSLRQVSTNVTQPDNSNKPALLQTAYVYPARLVTSSNTSPTLVLQSPQGPLRLPLHTLPAGLPANVPLQLSFSATASSPNVMPATPAPTQLSVNVMQWHGSAQAVPLTAAQTQYLKTPANIQQFAQHIAQGEAIRHLAGEPIKLPAQLFQGNAAPLNQTAALPATVQLTLALLPTATAQAGNVLAATQFGATQLASAAQLLINTLQTSEVFQTLSRTQQQQLLQPAQQIAVLQQILSKAPIIQLAADALSFSPAQRQALSAMLLPLVNHYAMQTIANTHAGAAPSQNTPALATMTALLLMQPLRALPTIQLSHHDIARPWLLQGASLLNIDTQAGDTPGGRTQGENPAAQADNAKSVNVLSRFFKDTLSQLSQLKEDMMKGVNLEKVFQATGASLDRTSPSLQAGLAYFGKLERLTDASLTNGNPQQRLTQAAAQFVLHTAQGVLKLPLLHLPALPVGVPLQLRFDETAGGGVEINIKILATLPQTVNLTAAQAQLLQDPKYLALLQQRLAKGEPINQLAGEPLKITPQQGALQLSLHQALTPPGKGLAGSTTQVSASNLSTASSAGNTSGQWQLQIQAIAGEQKLQLASSDFIKPLLLLAATPTATTAQASAVSSDIRSDAWRQLYPLLESTPASLRQLPEMPVAVQQFLSQLRQAQPDGAKVLSSAQIIEQLQATLQFQPLQTQPNMATSAGTLAVAIQLLLGHLLRQPVATSKEPAAQRLAQSIGQLDAQQSSQLLRALGSHSSALQLAQLQTADTATIGQQWLIPLALQQQQESRLSQIVIEQREHEHADNAAKQKYWQLTMKFDLGSYGQLMAVAKLRDTELQLQFYTDDALALRQAEKFLPLLSDRCTAQGLTVSKAQCQLGKIPDTLGQRRTSLISTKA</sequence>
<keyword evidence="3" id="KW-1185">Reference proteome</keyword>
<evidence type="ECO:0000313" key="3">
    <source>
        <dbReference type="Proteomes" id="UP000634667"/>
    </source>
</evidence>
<evidence type="ECO:0000256" key="1">
    <source>
        <dbReference type="SAM" id="MobiDB-lite"/>
    </source>
</evidence>
<gene>
    <name evidence="2" type="ORF">GCM10008111_00580</name>
</gene>
<feature type="compositionally biased region" description="Polar residues" evidence="1">
    <location>
        <begin position="7"/>
        <end position="20"/>
    </location>
</feature>
<comment type="caution">
    <text evidence="2">The sequence shown here is derived from an EMBL/GenBank/DDBJ whole genome shotgun (WGS) entry which is preliminary data.</text>
</comment>
<dbReference type="EMBL" id="BMYR01000001">
    <property type="protein sequence ID" value="GGW48776.1"/>
    <property type="molecule type" value="Genomic_DNA"/>
</dbReference>
<dbReference type="RefSeq" id="WP_189479300.1">
    <property type="nucleotide sequence ID" value="NZ_BMYR01000001.1"/>
</dbReference>
<proteinExistence type="predicted"/>
<name>A0ABQ2WCN1_9ALTE</name>
<feature type="region of interest" description="Disordered" evidence="1">
    <location>
        <begin position="1"/>
        <end position="20"/>
    </location>
</feature>
<reference evidence="3" key="1">
    <citation type="journal article" date="2019" name="Int. J. Syst. Evol. Microbiol.">
        <title>The Global Catalogue of Microorganisms (GCM) 10K type strain sequencing project: providing services to taxonomists for standard genome sequencing and annotation.</title>
        <authorList>
            <consortium name="The Broad Institute Genomics Platform"/>
            <consortium name="The Broad Institute Genome Sequencing Center for Infectious Disease"/>
            <person name="Wu L."/>
            <person name="Ma J."/>
        </authorList>
    </citation>
    <scope>NUCLEOTIDE SEQUENCE [LARGE SCALE GENOMIC DNA]</scope>
    <source>
        <strain evidence="3">KCTC 23723</strain>
    </source>
</reference>
<evidence type="ECO:0000313" key="2">
    <source>
        <dbReference type="EMBL" id="GGW48776.1"/>
    </source>
</evidence>
<evidence type="ECO:0008006" key="4">
    <source>
        <dbReference type="Google" id="ProtNLM"/>
    </source>
</evidence>
<protein>
    <recommendedName>
        <fullName evidence="4">Flagellar hook-length control protein-like C-terminal domain-containing protein</fullName>
    </recommendedName>
</protein>
<dbReference type="Proteomes" id="UP000634667">
    <property type="component" value="Unassembled WGS sequence"/>
</dbReference>